<dbReference type="Pfam" id="PF06996">
    <property type="entry name" value="T6SS_TssG"/>
    <property type="match status" value="1"/>
</dbReference>
<dbReference type="PANTHER" id="PTHR35564">
    <property type="match status" value="1"/>
</dbReference>
<reference evidence="1" key="1">
    <citation type="submission" date="2010-09" db="EMBL/GenBank/DDBJ databases">
        <title>Complete sequence of chromosome1 of Burkholderia sp. CCGE1003.</title>
        <authorList>
            <consortium name="US DOE Joint Genome Institute"/>
            <person name="Lucas S."/>
            <person name="Copeland A."/>
            <person name="Lapidus A."/>
            <person name="Cheng J.-F."/>
            <person name="Bruce D."/>
            <person name="Goodwin L."/>
            <person name="Pitluck S."/>
            <person name="Daligault H."/>
            <person name="Davenport K."/>
            <person name="Detter J.C."/>
            <person name="Han C."/>
            <person name="Tapia R."/>
            <person name="Land M."/>
            <person name="Hauser L."/>
            <person name="Jeffries C."/>
            <person name="Kyrpides N."/>
            <person name="Ivanova N."/>
            <person name="Ovchinnikova G."/>
            <person name="Martinez-Romero E."/>
            <person name="Rogel M.A."/>
            <person name="Auchtung J."/>
            <person name="Tiedje J.M."/>
            <person name="Woyke T."/>
        </authorList>
    </citation>
    <scope>NUCLEOTIDE SEQUENCE</scope>
    <source>
        <strain evidence="1">CCGE1003</strain>
    </source>
</reference>
<gene>
    <name evidence="1" type="ordered locus">BC1003_3102</name>
</gene>
<dbReference type="HOGENOM" id="CLU_048238_2_0_4"/>
<dbReference type="KEGG" id="bgf:BC1003_3102"/>
<dbReference type="InterPro" id="IPR010732">
    <property type="entry name" value="T6SS_TssG-like"/>
</dbReference>
<dbReference type="PANTHER" id="PTHR35564:SF3">
    <property type="entry name" value="TYPE VI SECRETION SYSTEM BASEPLATE SUBUNIT TSSG"/>
    <property type="match status" value="1"/>
</dbReference>
<organism evidence="1">
    <name type="scientific">Burkholderia sp. (strain CCGE1003)</name>
    <dbReference type="NCBI Taxonomy" id="640512"/>
    <lineage>
        <taxon>Bacteria</taxon>
        <taxon>Pseudomonadati</taxon>
        <taxon>Pseudomonadota</taxon>
        <taxon>Betaproteobacteria</taxon>
        <taxon>Burkholderiales</taxon>
        <taxon>Burkholderiaceae</taxon>
        <taxon>Burkholderia</taxon>
    </lineage>
</organism>
<evidence type="ECO:0000313" key="1">
    <source>
        <dbReference type="EMBL" id="ADN59050.1"/>
    </source>
</evidence>
<dbReference type="EMBL" id="CP002217">
    <property type="protein sequence ID" value="ADN59050.1"/>
    <property type="molecule type" value="Genomic_DNA"/>
</dbReference>
<dbReference type="AlphaFoldDB" id="E1TAM1"/>
<dbReference type="STRING" id="640512.BC1003_3102"/>
<accession>E1TAM1</accession>
<name>E1TAM1_BURSG</name>
<proteinExistence type="predicted"/>
<sequence length="366" mass="40338">MKPRDLPNVEPLVAALLARAPRMNFMQLCRLLEARMPDRPGLGQCDTLAHEPVRFRPRPGMGFPASEIESVEFNDNGDGNDGASLAPTVRMTFMGLYGVDATMPTSYLDDIVEREEGHEAVEAFLDQFNHRIVTLLYRAWKKYRYPETYRYGGTDAHSRNLLCLMGLGWGNKPARSGLPDARALALLGLMIQRTRTPEGLAGVVALGAPGVNVRVDEFWPVAKRIGKTQPLTAKSVHENVGRRGLGGGYVLGTRLPYRSRAVRVTVAPQNAQQARDLLPGAWLHRDVMALVKIYMGTKADVHMRMQMSSRFAPEPAVGNLGTEGAPRLGRTVMLPTPHERVITVELGVCEAFPSPQPNPFLQPRAA</sequence>
<dbReference type="NCBIfam" id="TIGR03347">
    <property type="entry name" value="VI_chp_1"/>
    <property type="match status" value="1"/>
</dbReference>
<dbReference type="eggNOG" id="COG3520">
    <property type="taxonomic scope" value="Bacteria"/>
</dbReference>
<protein>
    <submittedName>
        <fullName evidence="1">Type VI secretion protein, VC_A0111 family</fullName>
    </submittedName>
</protein>